<proteinExistence type="predicted"/>
<dbReference type="NCBIfam" id="TIGR02837">
    <property type="entry name" value="spore_II_R"/>
    <property type="match status" value="1"/>
</dbReference>
<dbReference type="InterPro" id="IPR014202">
    <property type="entry name" value="Spore_II_R"/>
</dbReference>
<gene>
    <name evidence="1" type="primary">spoIIR</name>
    <name evidence="1" type="ORF">ACFQ19_00590</name>
</gene>
<dbReference type="RefSeq" id="WP_379589924.1">
    <property type="nucleotide sequence ID" value="NZ_JBHTKK010000001.1"/>
</dbReference>
<dbReference type="Proteomes" id="UP001597041">
    <property type="component" value="Unassembled WGS sequence"/>
</dbReference>
<dbReference type="EMBL" id="JBHTKK010000001">
    <property type="protein sequence ID" value="MFD1064510.1"/>
    <property type="molecule type" value="Genomic_DNA"/>
</dbReference>
<comment type="caution">
    <text evidence="1">The sequence shown here is derived from an EMBL/GenBank/DDBJ whole genome shotgun (WGS) entry which is preliminary data.</text>
</comment>
<accession>A0ABW3NDP1</accession>
<evidence type="ECO:0000313" key="1">
    <source>
        <dbReference type="EMBL" id="MFD1064510.1"/>
    </source>
</evidence>
<dbReference type="Pfam" id="PF09551">
    <property type="entry name" value="Spore_II_R"/>
    <property type="match status" value="1"/>
</dbReference>
<keyword evidence="2" id="KW-1185">Reference proteome</keyword>
<sequence>MRKVWFAIGLLFLLLSIIPVISVAKEMQNKELDYQVIPDEAIRLRILANSDSQRDQDIKHKVRDEVNAVITEWVEDIDDIEEARQLINDRLPELETVVTDILEKENNGQDFQLEYREDVSFPAKLYGNYLYPEGEYEAILVTIGEGSGANWWCVLFPPLCFLDFFNGTSVAEEEEAQAQAQAETEEEEVEVEFFLFKWLGLS</sequence>
<organism evidence="1 2">
    <name type="scientific">Oceanobacillus locisalsi</name>
    <dbReference type="NCBI Taxonomy" id="546107"/>
    <lineage>
        <taxon>Bacteria</taxon>
        <taxon>Bacillati</taxon>
        <taxon>Bacillota</taxon>
        <taxon>Bacilli</taxon>
        <taxon>Bacillales</taxon>
        <taxon>Bacillaceae</taxon>
        <taxon>Oceanobacillus</taxon>
    </lineage>
</organism>
<name>A0ABW3NDP1_9BACI</name>
<reference evidence="2" key="1">
    <citation type="journal article" date="2019" name="Int. J. Syst. Evol. Microbiol.">
        <title>The Global Catalogue of Microorganisms (GCM) 10K type strain sequencing project: providing services to taxonomists for standard genome sequencing and annotation.</title>
        <authorList>
            <consortium name="The Broad Institute Genomics Platform"/>
            <consortium name="The Broad Institute Genome Sequencing Center for Infectious Disease"/>
            <person name="Wu L."/>
            <person name="Ma J."/>
        </authorList>
    </citation>
    <scope>NUCLEOTIDE SEQUENCE [LARGE SCALE GENOMIC DNA]</scope>
    <source>
        <strain evidence="2">CCUG 56608</strain>
    </source>
</reference>
<protein>
    <submittedName>
        <fullName evidence="1">Stage II sporulation protein R</fullName>
    </submittedName>
</protein>
<evidence type="ECO:0000313" key="2">
    <source>
        <dbReference type="Proteomes" id="UP001597041"/>
    </source>
</evidence>